<reference evidence="3" key="2">
    <citation type="journal article" date="2017" name="Nat. Plants">
        <title>The Aegilops tauschii genome reveals multiple impacts of transposons.</title>
        <authorList>
            <person name="Zhao G."/>
            <person name="Zou C."/>
            <person name="Li K."/>
            <person name="Wang K."/>
            <person name="Li T."/>
            <person name="Gao L."/>
            <person name="Zhang X."/>
            <person name="Wang H."/>
            <person name="Yang Z."/>
            <person name="Liu X."/>
            <person name="Jiang W."/>
            <person name="Mao L."/>
            <person name="Kong X."/>
            <person name="Jiao Y."/>
            <person name="Jia J."/>
        </authorList>
    </citation>
    <scope>NUCLEOTIDE SEQUENCE [LARGE SCALE GENOMIC DNA]</scope>
    <source>
        <strain evidence="3">cv. AL8/78</strain>
    </source>
</reference>
<reference evidence="2" key="5">
    <citation type="journal article" date="2021" name="G3 (Bethesda)">
        <title>Aegilops tauschii genome assembly Aet v5.0 features greater sequence contiguity and improved annotation.</title>
        <authorList>
            <person name="Wang L."/>
            <person name="Zhu T."/>
            <person name="Rodriguez J.C."/>
            <person name="Deal K.R."/>
            <person name="Dubcovsky J."/>
            <person name="McGuire P.E."/>
            <person name="Lux T."/>
            <person name="Spannagl M."/>
            <person name="Mayer K.F.X."/>
            <person name="Baldrich P."/>
            <person name="Meyers B.C."/>
            <person name="Huo N."/>
            <person name="Gu Y.Q."/>
            <person name="Zhou H."/>
            <person name="Devos K.M."/>
            <person name="Bennetzen J.L."/>
            <person name="Unver T."/>
            <person name="Budak H."/>
            <person name="Gulick P.J."/>
            <person name="Galiba G."/>
            <person name="Kalapos B."/>
            <person name="Nelson D.R."/>
            <person name="Li P."/>
            <person name="You F.M."/>
            <person name="Luo M.C."/>
            <person name="Dvorak J."/>
        </authorList>
    </citation>
    <scope>NUCLEOTIDE SEQUENCE [LARGE SCALE GENOMIC DNA]</scope>
    <source>
        <strain evidence="2">cv. AL8/78</strain>
    </source>
</reference>
<feature type="compositionally biased region" description="Basic and acidic residues" evidence="1">
    <location>
        <begin position="11"/>
        <end position="23"/>
    </location>
</feature>
<dbReference type="Proteomes" id="UP000015105">
    <property type="component" value="Chromosome 4D"/>
</dbReference>
<dbReference type="EnsemblPlants" id="AET4Gv20071200.2">
    <property type="protein sequence ID" value="AET4Gv20071200.2"/>
    <property type="gene ID" value="AET4Gv20071200"/>
</dbReference>
<dbReference type="Gramene" id="AET4Gv20071200.2">
    <property type="protein sequence ID" value="AET4Gv20071200.2"/>
    <property type="gene ID" value="AET4Gv20071200"/>
</dbReference>
<evidence type="ECO:0000256" key="1">
    <source>
        <dbReference type="SAM" id="MobiDB-lite"/>
    </source>
</evidence>
<keyword evidence="3" id="KW-1185">Reference proteome</keyword>
<name>A0A453H5E7_AEGTS</name>
<dbReference type="AlphaFoldDB" id="A0A453H5E7"/>
<evidence type="ECO:0000313" key="3">
    <source>
        <dbReference type="Proteomes" id="UP000015105"/>
    </source>
</evidence>
<evidence type="ECO:0000313" key="2">
    <source>
        <dbReference type="EnsemblPlants" id="AET4Gv20071200.2"/>
    </source>
</evidence>
<feature type="region of interest" description="Disordered" evidence="1">
    <location>
        <begin position="1"/>
        <end position="29"/>
    </location>
</feature>
<reference evidence="2" key="4">
    <citation type="submission" date="2019-03" db="UniProtKB">
        <authorList>
            <consortium name="EnsemblPlants"/>
        </authorList>
    </citation>
    <scope>IDENTIFICATION</scope>
</reference>
<protein>
    <submittedName>
        <fullName evidence="2">Uncharacterized protein</fullName>
    </submittedName>
</protein>
<reference evidence="3" key="1">
    <citation type="journal article" date="2014" name="Science">
        <title>Ancient hybridizations among the ancestral genomes of bread wheat.</title>
        <authorList>
            <consortium name="International Wheat Genome Sequencing Consortium,"/>
            <person name="Marcussen T."/>
            <person name="Sandve S.R."/>
            <person name="Heier L."/>
            <person name="Spannagl M."/>
            <person name="Pfeifer M."/>
            <person name="Jakobsen K.S."/>
            <person name="Wulff B.B."/>
            <person name="Steuernagel B."/>
            <person name="Mayer K.F."/>
            <person name="Olsen O.A."/>
        </authorList>
    </citation>
    <scope>NUCLEOTIDE SEQUENCE [LARGE SCALE GENOMIC DNA]</scope>
    <source>
        <strain evidence="3">cv. AL8/78</strain>
    </source>
</reference>
<proteinExistence type="predicted"/>
<sequence>HKPTSNALPRRQREEHRRGESTRPPHSPGKLFIQLNSSAYFVSSSLTSLLDLRVNGPRSIIHKSQYNNLVEERKRDASCS</sequence>
<reference evidence="2" key="3">
    <citation type="journal article" date="2017" name="Nature">
        <title>Genome sequence of the progenitor of the wheat D genome Aegilops tauschii.</title>
        <authorList>
            <person name="Luo M.C."/>
            <person name="Gu Y.Q."/>
            <person name="Puiu D."/>
            <person name="Wang H."/>
            <person name="Twardziok S.O."/>
            <person name="Deal K.R."/>
            <person name="Huo N."/>
            <person name="Zhu T."/>
            <person name="Wang L."/>
            <person name="Wang Y."/>
            <person name="McGuire P.E."/>
            <person name="Liu S."/>
            <person name="Long H."/>
            <person name="Ramasamy R.K."/>
            <person name="Rodriguez J.C."/>
            <person name="Van S.L."/>
            <person name="Yuan L."/>
            <person name="Wang Z."/>
            <person name="Xia Z."/>
            <person name="Xiao L."/>
            <person name="Anderson O.D."/>
            <person name="Ouyang S."/>
            <person name="Liang Y."/>
            <person name="Zimin A.V."/>
            <person name="Pertea G."/>
            <person name="Qi P."/>
            <person name="Bennetzen J.L."/>
            <person name="Dai X."/>
            <person name="Dawson M.W."/>
            <person name="Muller H.G."/>
            <person name="Kugler K."/>
            <person name="Rivarola-Duarte L."/>
            <person name="Spannagl M."/>
            <person name="Mayer K.F.X."/>
            <person name="Lu F.H."/>
            <person name="Bevan M.W."/>
            <person name="Leroy P."/>
            <person name="Li P."/>
            <person name="You F.M."/>
            <person name="Sun Q."/>
            <person name="Liu Z."/>
            <person name="Lyons E."/>
            <person name="Wicker T."/>
            <person name="Salzberg S.L."/>
            <person name="Devos K.M."/>
            <person name="Dvorak J."/>
        </authorList>
    </citation>
    <scope>NUCLEOTIDE SEQUENCE [LARGE SCALE GENOMIC DNA]</scope>
    <source>
        <strain evidence="2">cv. AL8/78</strain>
    </source>
</reference>
<accession>A0A453H5E7</accession>
<organism evidence="2 3">
    <name type="scientific">Aegilops tauschii subsp. strangulata</name>
    <name type="common">Goatgrass</name>
    <dbReference type="NCBI Taxonomy" id="200361"/>
    <lineage>
        <taxon>Eukaryota</taxon>
        <taxon>Viridiplantae</taxon>
        <taxon>Streptophyta</taxon>
        <taxon>Embryophyta</taxon>
        <taxon>Tracheophyta</taxon>
        <taxon>Spermatophyta</taxon>
        <taxon>Magnoliopsida</taxon>
        <taxon>Liliopsida</taxon>
        <taxon>Poales</taxon>
        <taxon>Poaceae</taxon>
        <taxon>BOP clade</taxon>
        <taxon>Pooideae</taxon>
        <taxon>Triticodae</taxon>
        <taxon>Triticeae</taxon>
        <taxon>Triticinae</taxon>
        <taxon>Aegilops</taxon>
    </lineage>
</organism>